<name>A0ABD1ZTF3_VESSQ</name>
<feature type="region of interest" description="Disordered" evidence="1">
    <location>
        <begin position="33"/>
        <end position="110"/>
    </location>
</feature>
<evidence type="ECO:0000256" key="1">
    <source>
        <dbReference type="SAM" id="MobiDB-lite"/>
    </source>
</evidence>
<gene>
    <name evidence="2" type="ORF">V1478_018659</name>
</gene>
<dbReference type="AlphaFoldDB" id="A0ABD1ZTF3"/>
<keyword evidence="3" id="KW-1185">Reference proteome</keyword>
<dbReference type="EMBL" id="JAUDFV010000173">
    <property type="protein sequence ID" value="KAL2711638.1"/>
    <property type="molecule type" value="Genomic_DNA"/>
</dbReference>
<sequence>MKYLYVVNFCTFHGIVTSFYKRGYLPRQSDPRKKLSELVVRNDTKRRGSNNDDDDDDDDDDGDVGDGGGGGDGDGNDGGDGVGRRGFACTQKHHDSASPEKLDLRDSSYDNDCGIRADDSGMEPPVGVALFKIESDQFEDIELTLFYI</sequence>
<dbReference type="Proteomes" id="UP001607302">
    <property type="component" value="Unassembled WGS sequence"/>
</dbReference>
<accession>A0ABD1ZTF3</accession>
<comment type="caution">
    <text evidence="2">The sequence shown here is derived from an EMBL/GenBank/DDBJ whole genome shotgun (WGS) entry which is preliminary data.</text>
</comment>
<organism evidence="2 3">
    <name type="scientific">Vespula squamosa</name>
    <name type="common">Southern yellow jacket</name>
    <name type="synonym">Wasp</name>
    <dbReference type="NCBI Taxonomy" id="30214"/>
    <lineage>
        <taxon>Eukaryota</taxon>
        <taxon>Metazoa</taxon>
        <taxon>Ecdysozoa</taxon>
        <taxon>Arthropoda</taxon>
        <taxon>Hexapoda</taxon>
        <taxon>Insecta</taxon>
        <taxon>Pterygota</taxon>
        <taxon>Neoptera</taxon>
        <taxon>Endopterygota</taxon>
        <taxon>Hymenoptera</taxon>
        <taxon>Apocrita</taxon>
        <taxon>Aculeata</taxon>
        <taxon>Vespoidea</taxon>
        <taxon>Vespidae</taxon>
        <taxon>Vespinae</taxon>
        <taxon>Vespula</taxon>
    </lineage>
</organism>
<reference evidence="2 3" key="1">
    <citation type="journal article" date="2024" name="Ann. Entomol. Soc. Am.">
        <title>Genomic analyses of the southern and eastern yellowjacket wasps (Hymenoptera: Vespidae) reveal evolutionary signatures of social life.</title>
        <authorList>
            <person name="Catto M.A."/>
            <person name="Caine P.B."/>
            <person name="Orr S.E."/>
            <person name="Hunt B.G."/>
            <person name="Goodisman M.A.D."/>
        </authorList>
    </citation>
    <scope>NUCLEOTIDE SEQUENCE [LARGE SCALE GENOMIC DNA]</scope>
    <source>
        <strain evidence="2">233</strain>
        <tissue evidence="2">Head and thorax</tissue>
    </source>
</reference>
<protein>
    <submittedName>
        <fullName evidence="2">Uncharacterized protein</fullName>
    </submittedName>
</protein>
<feature type="compositionally biased region" description="Basic and acidic residues" evidence="1">
    <location>
        <begin position="92"/>
        <end position="110"/>
    </location>
</feature>
<evidence type="ECO:0000313" key="3">
    <source>
        <dbReference type="Proteomes" id="UP001607302"/>
    </source>
</evidence>
<feature type="compositionally biased region" description="Gly residues" evidence="1">
    <location>
        <begin position="65"/>
        <end position="81"/>
    </location>
</feature>
<evidence type="ECO:0000313" key="2">
    <source>
        <dbReference type="EMBL" id="KAL2711638.1"/>
    </source>
</evidence>
<feature type="compositionally biased region" description="Basic and acidic residues" evidence="1">
    <location>
        <begin position="33"/>
        <end position="50"/>
    </location>
</feature>
<proteinExistence type="predicted"/>
<feature type="compositionally biased region" description="Acidic residues" evidence="1">
    <location>
        <begin position="51"/>
        <end position="64"/>
    </location>
</feature>